<feature type="domain" description="Transposable element P transposase-like GTP-binding insertion" evidence="2">
    <location>
        <begin position="91"/>
        <end position="175"/>
    </location>
</feature>
<dbReference type="Pfam" id="PF21787">
    <property type="entry name" value="TNP-like_RNaseH_N"/>
    <property type="match status" value="1"/>
</dbReference>
<dbReference type="InterPro" id="IPR048366">
    <property type="entry name" value="TNP-like_GBD"/>
</dbReference>
<keyword evidence="4" id="KW-1185">Reference proteome</keyword>
<evidence type="ECO:0008006" key="5">
    <source>
        <dbReference type="Google" id="ProtNLM"/>
    </source>
</evidence>
<evidence type="ECO:0000259" key="2">
    <source>
        <dbReference type="Pfam" id="PF21788"/>
    </source>
</evidence>
<evidence type="ECO:0000313" key="4">
    <source>
        <dbReference type="Proteomes" id="UP001168821"/>
    </source>
</evidence>
<dbReference type="InterPro" id="IPR048365">
    <property type="entry name" value="TNP-like_RNaseH_N"/>
</dbReference>
<dbReference type="Proteomes" id="UP001168821">
    <property type="component" value="Unassembled WGS sequence"/>
</dbReference>
<feature type="domain" description="Transposable element P transposase-like RNase H" evidence="1">
    <location>
        <begin position="1"/>
        <end position="63"/>
    </location>
</feature>
<gene>
    <name evidence="3" type="ORF">Zmor_003738</name>
</gene>
<accession>A0AA38HM49</accession>
<sequence>MVRGIKKNYKQTVAYYFTRDTIKTHSLKQIIVEVIKQLQEIGLNVMATVCDQGTTNKAALKKLCALNQDRPSPYYFVVNDQRICTIFDVPHLLKCTRNALIDCVIEYSSKKVPKFEPIQTAFNLDQTTRTYRLLPKLKNEHFHSKDNFIKMKVKVAAQQLSQTVAATIETFTDQGLLPP</sequence>
<comment type="caution">
    <text evidence="3">The sequence shown here is derived from an EMBL/GenBank/DDBJ whole genome shotgun (WGS) entry which is preliminary data.</text>
</comment>
<evidence type="ECO:0000259" key="1">
    <source>
        <dbReference type="Pfam" id="PF21787"/>
    </source>
</evidence>
<dbReference type="Pfam" id="PF21788">
    <property type="entry name" value="TNP-like_GBD"/>
    <property type="match status" value="1"/>
</dbReference>
<dbReference type="EMBL" id="JALNTZ010000010">
    <property type="protein sequence ID" value="KAJ3640443.1"/>
    <property type="molecule type" value="Genomic_DNA"/>
</dbReference>
<dbReference type="AlphaFoldDB" id="A0AA38HM49"/>
<reference evidence="3" key="1">
    <citation type="journal article" date="2023" name="G3 (Bethesda)">
        <title>Whole genome assemblies of Zophobas morio and Tenebrio molitor.</title>
        <authorList>
            <person name="Kaur S."/>
            <person name="Stinson S.A."/>
            <person name="diCenzo G.C."/>
        </authorList>
    </citation>
    <scope>NUCLEOTIDE SEQUENCE</scope>
    <source>
        <strain evidence="3">QUZm001</strain>
    </source>
</reference>
<name>A0AA38HM49_9CUCU</name>
<evidence type="ECO:0000313" key="3">
    <source>
        <dbReference type="EMBL" id="KAJ3640443.1"/>
    </source>
</evidence>
<protein>
    <recommendedName>
        <fullName evidence="5">Transposable element P transposase</fullName>
    </recommendedName>
</protein>
<organism evidence="3 4">
    <name type="scientific">Zophobas morio</name>
    <dbReference type="NCBI Taxonomy" id="2755281"/>
    <lineage>
        <taxon>Eukaryota</taxon>
        <taxon>Metazoa</taxon>
        <taxon>Ecdysozoa</taxon>
        <taxon>Arthropoda</taxon>
        <taxon>Hexapoda</taxon>
        <taxon>Insecta</taxon>
        <taxon>Pterygota</taxon>
        <taxon>Neoptera</taxon>
        <taxon>Endopterygota</taxon>
        <taxon>Coleoptera</taxon>
        <taxon>Polyphaga</taxon>
        <taxon>Cucujiformia</taxon>
        <taxon>Tenebrionidae</taxon>
        <taxon>Zophobas</taxon>
    </lineage>
</organism>
<proteinExistence type="predicted"/>